<dbReference type="STRING" id="640132.Srot_1364"/>
<reference evidence="2 3" key="1">
    <citation type="journal article" date="2010" name="Stand. Genomic Sci.">
        <title>Complete genome sequence of Segniliparus rotundus type strain (CDC 1076).</title>
        <authorList>
            <person name="Sikorski J."/>
            <person name="Lapidus A."/>
            <person name="Copeland A."/>
            <person name="Misra M."/>
            <person name="Glavina Del Rio T."/>
            <person name="Nolan M."/>
            <person name="Lucas S."/>
            <person name="Chen F."/>
            <person name="Tice H."/>
            <person name="Cheng J.F."/>
            <person name="Jando M."/>
            <person name="Schneider S."/>
            <person name="Bruce D."/>
            <person name="Goodwin L."/>
            <person name="Pitluck S."/>
            <person name="Liolios K."/>
            <person name="Mikhailova N."/>
            <person name="Pati A."/>
            <person name="Ivanova N."/>
            <person name="Mavromatis K."/>
            <person name="Chen A."/>
            <person name="Palaniappan K."/>
            <person name="Chertkov O."/>
            <person name="Land M."/>
            <person name="Hauser L."/>
            <person name="Chang Y.J."/>
            <person name="Jeffries C.D."/>
            <person name="Brettin T."/>
            <person name="Detter J.C."/>
            <person name="Han C."/>
            <person name="Rohde M."/>
            <person name="Goker M."/>
            <person name="Bristow J."/>
            <person name="Eisen J.A."/>
            <person name="Markowitz V."/>
            <person name="Hugenholtz P."/>
            <person name="Kyrpides N.C."/>
            <person name="Klenk H.P."/>
        </authorList>
    </citation>
    <scope>NUCLEOTIDE SEQUENCE [LARGE SCALE GENOMIC DNA]</scope>
    <source>
        <strain evidence="3">ATCC BAA-972 / CDC 1076 / CIP 108378 / DSM 44985 / JCM 13578</strain>
    </source>
</reference>
<name>D6Z798_SEGRD</name>
<dbReference type="HOGENOM" id="CLU_1433564_0_0_11"/>
<feature type="chain" id="PRO_5003091661" description="SnoaL-like domain-containing protein" evidence="1">
    <location>
        <begin position="32"/>
        <end position="189"/>
    </location>
</feature>
<dbReference type="Proteomes" id="UP000002247">
    <property type="component" value="Chromosome"/>
</dbReference>
<dbReference type="EMBL" id="CP001958">
    <property type="protein sequence ID" value="ADG97828.1"/>
    <property type="molecule type" value="Genomic_DNA"/>
</dbReference>
<keyword evidence="3" id="KW-1185">Reference proteome</keyword>
<keyword evidence="1" id="KW-0732">Signal</keyword>
<dbReference type="KEGG" id="srt:Srot_1364"/>
<dbReference type="eggNOG" id="ENOG502ZW4G">
    <property type="taxonomic scope" value="Bacteria"/>
</dbReference>
<protein>
    <recommendedName>
        <fullName evidence="4">SnoaL-like domain-containing protein</fullName>
    </recommendedName>
</protein>
<evidence type="ECO:0000256" key="1">
    <source>
        <dbReference type="SAM" id="SignalP"/>
    </source>
</evidence>
<feature type="signal peptide" evidence="1">
    <location>
        <begin position="1"/>
        <end position="31"/>
    </location>
</feature>
<evidence type="ECO:0000313" key="3">
    <source>
        <dbReference type="Proteomes" id="UP000002247"/>
    </source>
</evidence>
<gene>
    <name evidence="2" type="ordered locus">Srot_1364</name>
</gene>
<proteinExistence type="predicted"/>
<dbReference type="RefSeq" id="WP_013138282.1">
    <property type="nucleotide sequence ID" value="NC_014168.1"/>
</dbReference>
<dbReference type="AlphaFoldDB" id="D6Z798"/>
<evidence type="ECO:0008006" key="4">
    <source>
        <dbReference type="Google" id="ProtNLM"/>
    </source>
</evidence>
<organism evidence="2 3">
    <name type="scientific">Segniliparus rotundus (strain ATCC BAA-972 / CDC 1076 / CIP 108378 / DSM 44985 / JCM 13578)</name>
    <dbReference type="NCBI Taxonomy" id="640132"/>
    <lineage>
        <taxon>Bacteria</taxon>
        <taxon>Bacillati</taxon>
        <taxon>Actinomycetota</taxon>
        <taxon>Actinomycetes</taxon>
        <taxon>Mycobacteriales</taxon>
        <taxon>Segniliparaceae</taxon>
        <taxon>Segniliparus</taxon>
    </lineage>
</organism>
<evidence type="ECO:0000313" key="2">
    <source>
        <dbReference type="EMBL" id="ADG97828.1"/>
    </source>
</evidence>
<sequence length="189" mass="19662">MIWRPVIGTALAAGTLAAGALGLAQPGPAGADPNGSLAACSFTLPADPPPNPAVADVAKEFAQAWLDDLARHAPAAEMLSSLNLHSLVMSFQDPVSSAPVSICDEAGFRAWYDQFGAQYTDQQYTITSFDVGGADDRPIARSSVLWSGREARTGKPFSDTANIAWSLAQGGPRGFLIESFVVTGLAPAE</sequence>
<accession>D6Z798</accession>